<sequence length="809" mass="92024">MNGQIPHVATSLDINNGQEGQSNLLLEDNTSNINWRDELSVADRTQFIAQLSLALKRLSPNTSDTETRGVASSFEAGLYQRCNSKNEYIMAHAKKFQQIKDQIASNSQQVNFLQQPAFNSNQSFGSQSFVYNRPRPVLSQQQFQFYFARQMALQQQQQQQQQYLQQQYSPNMTSYEPLVSTPSLTPSSTASSSVNTIVANGMNRLDQQQMYAFNPNLMRPVQQQGMINPEFMMQNRPFPQKQQPDVMLQRPPMKYPAATGVTPTKMSPAAIVKQLDETVRKTKAVTGAFIENLSGQDKAVIREQIQQMKAMYDKLDHLLPIFLSRTGNYEATRRIILMKHMLEDQVNLLPQDKYIINLDNVYKLRDQLNGYFTWIRNTMGMGHPLQMQQQQQQQQQQHNQQQQQQQQYIQQLTQQQLTQHQLSQQQLTQQQLTQQQLLQSHLLLQQQQLQLLSQSQLMQPHLTQSQLPQPPQLPQEQPQTQPQQQQHHQQMLQQLMDDKLIQSSQPQSQQPSSLLPSYMGQQQINNSSNTMVPMPETSVAPSTSPMTMKRNSIDLKLPPSKKQRGAKSSTSSPVMNRKNDSAPSLVQSQLPNSQNQMQQQHQQQQPIIPTGIPVKEGMPLNQHEMQLQAFYMAAVEAGIPKDIINLLPPKALQCNWLLQQAAQGRIPLLPQQQQQIQYTLDAYIGNAKATLNMKKEAIPSSKTDTSTTATLVNDSLDAKQFGSYLKEGYKDETFGTPDLGNLTELTSAMKQQEDEAATTAIKPTDEDNFHTWVETDLDIGLDWDANEFVKFDDNESEKLIDDSGKLCAV</sequence>
<organism evidence="5">
    <name type="scientific">Rhizopus microsporus var. microsporus</name>
    <dbReference type="NCBI Taxonomy" id="86635"/>
    <lineage>
        <taxon>Eukaryota</taxon>
        <taxon>Fungi</taxon>
        <taxon>Fungi incertae sedis</taxon>
        <taxon>Mucoromycota</taxon>
        <taxon>Mucoromycotina</taxon>
        <taxon>Mucoromycetes</taxon>
        <taxon>Mucorales</taxon>
        <taxon>Mucorineae</taxon>
        <taxon>Rhizopodaceae</taxon>
        <taxon>Rhizopus</taxon>
    </lineage>
</organism>
<dbReference type="Pfam" id="PF16987">
    <property type="entry name" value="KIX_2"/>
    <property type="match status" value="1"/>
</dbReference>
<dbReference type="VEuPathDB" id="FungiDB:BCV72DRAFT_127959"/>
<dbReference type="GO" id="GO:0016592">
    <property type="term" value="C:mediator complex"/>
    <property type="evidence" value="ECO:0007669"/>
    <property type="project" value="InterPro"/>
</dbReference>
<dbReference type="GO" id="GO:0003712">
    <property type="term" value="F:transcription coregulator activity"/>
    <property type="evidence" value="ECO:0007669"/>
    <property type="project" value="InterPro"/>
</dbReference>
<evidence type="ECO:0000256" key="3">
    <source>
        <dbReference type="SAM" id="MobiDB-lite"/>
    </source>
</evidence>
<dbReference type="AlphaFoldDB" id="A0A1X0R2C8"/>
<comment type="subcellular location">
    <subcellularLocation>
        <location evidence="1">Nucleus</location>
    </subcellularLocation>
</comment>
<feature type="compositionally biased region" description="Low complexity" evidence="3">
    <location>
        <begin position="587"/>
        <end position="604"/>
    </location>
</feature>
<dbReference type="OrthoDB" id="1938591at2759"/>
<feature type="compositionally biased region" description="Polar residues" evidence="3">
    <location>
        <begin position="539"/>
        <end position="550"/>
    </location>
</feature>
<evidence type="ECO:0000256" key="2">
    <source>
        <dbReference type="ARBA" id="ARBA00023242"/>
    </source>
</evidence>
<dbReference type="Proteomes" id="UP000242414">
    <property type="component" value="Unassembled WGS sequence"/>
</dbReference>
<evidence type="ECO:0000259" key="4">
    <source>
        <dbReference type="Pfam" id="PF16987"/>
    </source>
</evidence>
<feature type="domain" description="Mediator complex subunit 15 KIX" evidence="4">
    <location>
        <begin position="34"/>
        <end position="109"/>
    </location>
</feature>
<feature type="compositionally biased region" description="Low complexity" evidence="3">
    <location>
        <begin position="474"/>
        <end position="491"/>
    </location>
</feature>
<protein>
    <recommendedName>
        <fullName evidence="4">Mediator complex subunit 15 KIX domain-containing protein</fullName>
    </recommendedName>
</protein>
<keyword evidence="2" id="KW-0539">Nucleus</keyword>
<dbReference type="GO" id="GO:0006357">
    <property type="term" value="P:regulation of transcription by RNA polymerase II"/>
    <property type="evidence" value="ECO:0007669"/>
    <property type="project" value="InterPro"/>
</dbReference>
<proteinExistence type="predicted"/>
<dbReference type="InterPro" id="IPR036546">
    <property type="entry name" value="MED15_KIX"/>
</dbReference>
<dbReference type="InterPro" id="IPR036529">
    <property type="entry name" value="KIX_dom_sf"/>
</dbReference>
<dbReference type="Pfam" id="PF05397">
    <property type="entry name" value="Med15_fungi"/>
    <property type="match status" value="1"/>
</dbReference>
<name>A0A1X0R2C8_RHIZD</name>
<evidence type="ECO:0000256" key="1">
    <source>
        <dbReference type="ARBA" id="ARBA00004123"/>
    </source>
</evidence>
<accession>A0A1X0R2C8</accession>
<feature type="region of interest" description="Disordered" evidence="3">
    <location>
        <begin position="524"/>
        <end position="604"/>
    </location>
</feature>
<dbReference type="Gene3D" id="1.10.246.20">
    <property type="entry name" value="Coactivator CBP, KIX domain"/>
    <property type="match status" value="1"/>
</dbReference>
<dbReference type="EMBL" id="KV921929">
    <property type="protein sequence ID" value="ORE06126.1"/>
    <property type="molecule type" value="Genomic_DNA"/>
</dbReference>
<evidence type="ECO:0000313" key="5">
    <source>
        <dbReference type="EMBL" id="ORE06126.1"/>
    </source>
</evidence>
<reference evidence="5" key="1">
    <citation type="journal article" date="2016" name="Proc. Natl. Acad. Sci. U.S.A.">
        <title>Lipid metabolic changes in an early divergent fungus govern the establishment of a mutualistic symbiosis with endobacteria.</title>
        <authorList>
            <person name="Lastovetsky O.A."/>
            <person name="Gaspar M.L."/>
            <person name="Mondo S.J."/>
            <person name="LaButti K.M."/>
            <person name="Sandor L."/>
            <person name="Grigoriev I.V."/>
            <person name="Henry S.A."/>
            <person name="Pawlowska T.E."/>
        </authorList>
    </citation>
    <scope>NUCLEOTIDE SEQUENCE [LARGE SCALE GENOMIC DNA]</scope>
    <source>
        <strain evidence="5">ATCC 52814</strain>
    </source>
</reference>
<feature type="region of interest" description="Disordered" evidence="3">
    <location>
        <begin position="460"/>
        <end position="491"/>
    </location>
</feature>
<gene>
    <name evidence="5" type="ORF">BCV72DRAFT_127959</name>
</gene>
<dbReference type="InterPro" id="IPR008626">
    <property type="entry name" value="Mediator_Med15_fun"/>
</dbReference>